<reference evidence="10 11" key="1">
    <citation type="submission" date="2019-01" db="EMBL/GenBank/DDBJ databases">
        <authorList>
            <person name="Ferrante I. M."/>
        </authorList>
    </citation>
    <scope>NUCLEOTIDE SEQUENCE [LARGE SCALE GENOMIC DNA]</scope>
    <source>
        <strain evidence="10 11">B856</strain>
    </source>
</reference>
<feature type="signal peptide" evidence="8">
    <location>
        <begin position="1"/>
        <end position="24"/>
    </location>
</feature>
<dbReference type="PANTHER" id="PTHR33577:SF9">
    <property type="entry name" value="PEROXIDASE STCC"/>
    <property type="match status" value="1"/>
</dbReference>
<evidence type="ECO:0000256" key="5">
    <source>
        <dbReference type="ARBA" id="ARBA00023002"/>
    </source>
</evidence>
<evidence type="ECO:0000256" key="3">
    <source>
        <dbReference type="ARBA" id="ARBA00022617"/>
    </source>
</evidence>
<feature type="domain" description="Heme haloperoxidase family profile" evidence="9">
    <location>
        <begin position="55"/>
        <end position="280"/>
    </location>
</feature>
<keyword evidence="11" id="KW-1185">Reference proteome</keyword>
<dbReference type="GO" id="GO:0046872">
    <property type="term" value="F:metal ion binding"/>
    <property type="evidence" value="ECO:0007669"/>
    <property type="project" value="UniProtKB-KW"/>
</dbReference>
<comment type="cofactor">
    <cofactor evidence="1">
        <name>heme b</name>
        <dbReference type="ChEBI" id="CHEBI:60344"/>
    </cofactor>
</comment>
<feature type="chain" id="PRO_5019145762" description="Heme haloperoxidase family profile domain-containing protein" evidence="8">
    <location>
        <begin position="25"/>
        <end position="532"/>
    </location>
</feature>
<keyword evidence="3" id="KW-0349">Heme</keyword>
<proteinExistence type="inferred from homology"/>
<dbReference type="Pfam" id="PF01328">
    <property type="entry name" value="Peroxidase_2"/>
    <property type="match status" value="1"/>
</dbReference>
<comment type="similarity">
    <text evidence="7">Belongs to the chloroperoxidase family.</text>
</comment>
<dbReference type="PANTHER" id="PTHR33577">
    <property type="entry name" value="STERIGMATOCYSTIN BIOSYNTHESIS PEROXIDASE STCC-RELATED"/>
    <property type="match status" value="1"/>
</dbReference>
<keyword evidence="2" id="KW-0575">Peroxidase</keyword>
<evidence type="ECO:0000313" key="10">
    <source>
        <dbReference type="EMBL" id="VEU36822.1"/>
    </source>
</evidence>
<dbReference type="PROSITE" id="PS51405">
    <property type="entry name" value="HEME_HALOPEROXIDASE"/>
    <property type="match status" value="1"/>
</dbReference>
<dbReference type="Proteomes" id="UP000291116">
    <property type="component" value="Unassembled WGS sequence"/>
</dbReference>
<accession>A0A448Z474</accession>
<dbReference type="GO" id="GO:0004601">
    <property type="term" value="F:peroxidase activity"/>
    <property type="evidence" value="ECO:0007669"/>
    <property type="project" value="UniProtKB-KW"/>
</dbReference>
<keyword evidence="5" id="KW-0560">Oxidoreductase</keyword>
<dbReference type="SUPFAM" id="SSF47571">
    <property type="entry name" value="Cloroperoxidase"/>
    <property type="match status" value="1"/>
</dbReference>
<dbReference type="OrthoDB" id="407298at2759"/>
<organism evidence="10 11">
    <name type="scientific">Pseudo-nitzschia multistriata</name>
    <dbReference type="NCBI Taxonomy" id="183589"/>
    <lineage>
        <taxon>Eukaryota</taxon>
        <taxon>Sar</taxon>
        <taxon>Stramenopiles</taxon>
        <taxon>Ochrophyta</taxon>
        <taxon>Bacillariophyta</taxon>
        <taxon>Bacillariophyceae</taxon>
        <taxon>Bacillariophycidae</taxon>
        <taxon>Bacillariales</taxon>
        <taxon>Bacillariaceae</taxon>
        <taxon>Pseudo-nitzschia</taxon>
    </lineage>
</organism>
<gene>
    <name evidence="10" type="ORF">PSNMU_V1.4_AUG-EV-PASAV3_0035170</name>
</gene>
<dbReference type="EMBL" id="CAACVS010000104">
    <property type="protein sequence ID" value="VEU36822.1"/>
    <property type="molecule type" value="Genomic_DNA"/>
</dbReference>
<evidence type="ECO:0000256" key="7">
    <source>
        <dbReference type="ARBA" id="ARBA00025795"/>
    </source>
</evidence>
<evidence type="ECO:0000256" key="1">
    <source>
        <dbReference type="ARBA" id="ARBA00001970"/>
    </source>
</evidence>
<evidence type="ECO:0000256" key="2">
    <source>
        <dbReference type="ARBA" id="ARBA00022559"/>
    </source>
</evidence>
<evidence type="ECO:0000313" key="11">
    <source>
        <dbReference type="Proteomes" id="UP000291116"/>
    </source>
</evidence>
<keyword evidence="6" id="KW-0408">Iron</keyword>
<sequence>MIQYFKFRAIHFLFAAALPVLATAETREPNNGIDSVNIASPRKVKDRFPAFLDVATNPWKEPGADDQRSPCSFLNTLANHGLINRNGTFIDLFDIAMVMEKVFFFSPEFTYQTKILPAIDCNQTYEDELGTIRVDLQALFAPRCKNFRSILVRSPGNETMIDVMLLDQLLTIGNNATLDMIERSASENHESHLSLESIAAFQYYRIFDIFNATEGNHTFEIPESDFMANEILSLYLVGKDWTSSTRSVLVNRLFTFLMWERIPDPFFRSEIQRNFMDANDPLNDFFLELSFSLEDAIKVTFSSNEGDFDYGGLGLDETISDDSFDFDRSDGNHDNFPEGYDFGIYDGFDDGMFALDEFISDSEEVEFFDDELFDDEFFDDGFFDDTIPFGDDAFFFDDKLLDDVFLYSDDMKYVDDDMKYVEDDFAGPIDDSLDIDRDDHSKKPMPSLFPSPAATGNPTFLISPEAISVGPSTAFVPTKKQTEGFSIQPSSEISPSTRKRVLQSHKHTYRQHWMDSYRRTIICFIPAKYCFI</sequence>
<keyword evidence="4" id="KW-0479">Metal-binding</keyword>
<evidence type="ECO:0000256" key="8">
    <source>
        <dbReference type="SAM" id="SignalP"/>
    </source>
</evidence>
<dbReference type="AlphaFoldDB" id="A0A448Z474"/>
<protein>
    <recommendedName>
        <fullName evidence="9">Heme haloperoxidase family profile domain-containing protein</fullName>
    </recommendedName>
</protein>
<dbReference type="InterPro" id="IPR000028">
    <property type="entry name" value="Chloroperoxidase"/>
</dbReference>
<evidence type="ECO:0000256" key="6">
    <source>
        <dbReference type="ARBA" id="ARBA00023004"/>
    </source>
</evidence>
<dbReference type="Gene3D" id="1.10.489.10">
    <property type="entry name" value="Chloroperoxidase-like"/>
    <property type="match status" value="1"/>
</dbReference>
<keyword evidence="8" id="KW-0732">Signal</keyword>
<evidence type="ECO:0000259" key="9">
    <source>
        <dbReference type="PROSITE" id="PS51405"/>
    </source>
</evidence>
<evidence type="ECO:0000256" key="4">
    <source>
        <dbReference type="ARBA" id="ARBA00022723"/>
    </source>
</evidence>
<name>A0A448Z474_9STRA</name>
<dbReference type="InterPro" id="IPR036851">
    <property type="entry name" value="Chloroperoxidase-like_sf"/>
</dbReference>